<evidence type="ECO:0000313" key="5">
    <source>
        <dbReference type="Proteomes" id="UP000290809"/>
    </source>
</evidence>
<dbReference type="Proteomes" id="UP000290809">
    <property type="component" value="Unassembled WGS sequence"/>
</dbReference>
<dbReference type="SMART" id="SM00365">
    <property type="entry name" value="LRR_SD22"/>
    <property type="match status" value="6"/>
</dbReference>
<dbReference type="EMBL" id="QMKO01001450">
    <property type="protein sequence ID" value="RTG90307.1"/>
    <property type="molecule type" value="Genomic_DNA"/>
</dbReference>
<evidence type="ECO:0000256" key="2">
    <source>
        <dbReference type="ARBA" id="ARBA00022737"/>
    </source>
</evidence>
<dbReference type="PANTHER" id="PTHR45752">
    <property type="entry name" value="LEUCINE-RICH REPEAT-CONTAINING"/>
    <property type="match status" value="1"/>
</dbReference>
<dbReference type="SMART" id="SM00369">
    <property type="entry name" value="LRR_TYP"/>
    <property type="match status" value="9"/>
</dbReference>
<accession>A0A430QRN6</accession>
<dbReference type="SUPFAM" id="SSF52058">
    <property type="entry name" value="L domain-like"/>
    <property type="match status" value="1"/>
</dbReference>
<feature type="domain" description="Disease resistance R13L4/SHOC-2-like LRR" evidence="3">
    <location>
        <begin position="360"/>
        <end position="462"/>
    </location>
</feature>
<name>A0A430QRN6_SCHBO</name>
<dbReference type="SMART" id="SM00364">
    <property type="entry name" value="LRR_BAC"/>
    <property type="match status" value="8"/>
</dbReference>
<proteinExistence type="predicted"/>
<sequence length="548" mass="61442">MTSNHKPSGDNYMDSMCIGISKILHQSHSDENPSSVDVSRPSVSNDIDSDSYFQIHEASRTTGMLDISPKCMVKDSKHGIRLSSRRRGSDISKKAVFVQPHDGKLFKVVSKHSMKKAKPPDISKEVAQCRESHNDYLDFSNMNLQQIPNAIFKDLSFIKDLFLYGNKLTTLPSSISHLTNLKRLLLQQNWLTASGIPNEITKLTNLEQLDLRYNRLDGPLPTCICGLYNLEHLLLTYNKLTHIVDEIKYLKRLSVLVVSRNLIRQDLPSSIGELTKLVKLDLSFNHITFLPDSIGKCTSLRDLNLQHNQLTKLPDSIGNLTINMDHNEITNIPKSVFSLASNLIKLNLRDNALDSLIGPDLHELKTLVELDLGSNHLTELPTEINKLVALEVLRLNYNQLTSLPDEITQLSKLRILDLESNLLESLPNDLSGLTSLQELNVLCNRLKTFPASIGQLTKLKVIMAGENDITDIPVEIGNIPTLHDLHLNNNPNLNSLPAELSLCGKLIILNLESCPLRALPEPIVQGGSAMIIYFLQQVLQLRRQQNIL</sequence>
<dbReference type="FunFam" id="3.80.10.10:FF:001164">
    <property type="entry name" value="GH01279p"/>
    <property type="match status" value="1"/>
</dbReference>
<dbReference type="InterPro" id="IPR050715">
    <property type="entry name" value="LRR-SigEffector_domain"/>
</dbReference>
<organism evidence="4 5">
    <name type="scientific">Schistosoma bovis</name>
    <name type="common">Blood fluke</name>
    <dbReference type="NCBI Taxonomy" id="6184"/>
    <lineage>
        <taxon>Eukaryota</taxon>
        <taxon>Metazoa</taxon>
        <taxon>Spiralia</taxon>
        <taxon>Lophotrochozoa</taxon>
        <taxon>Platyhelminthes</taxon>
        <taxon>Trematoda</taxon>
        <taxon>Digenea</taxon>
        <taxon>Strigeidida</taxon>
        <taxon>Schistosomatoidea</taxon>
        <taxon>Schistosomatidae</taxon>
        <taxon>Schistosoma</taxon>
    </lineage>
</organism>
<dbReference type="InterPro" id="IPR032675">
    <property type="entry name" value="LRR_dom_sf"/>
</dbReference>
<dbReference type="STRING" id="6184.A0A430QRN6"/>
<evidence type="ECO:0000313" key="4">
    <source>
        <dbReference type="EMBL" id="RTG90307.1"/>
    </source>
</evidence>
<dbReference type="PROSITE" id="PS51450">
    <property type="entry name" value="LRR"/>
    <property type="match status" value="6"/>
</dbReference>
<dbReference type="Pfam" id="PF13855">
    <property type="entry name" value="LRR_8"/>
    <property type="match status" value="1"/>
</dbReference>
<comment type="caution">
    <text evidence="4">The sequence shown here is derived from an EMBL/GenBank/DDBJ whole genome shotgun (WGS) entry which is preliminary data.</text>
</comment>
<feature type="domain" description="Disease resistance R13L4/SHOC-2-like LRR" evidence="3">
    <location>
        <begin position="223"/>
        <end position="305"/>
    </location>
</feature>
<dbReference type="Gene3D" id="3.80.10.10">
    <property type="entry name" value="Ribonuclease Inhibitor"/>
    <property type="match status" value="4"/>
</dbReference>
<dbReference type="PANTHER" id="PTHR45752:SF21">
    <property type="entry name" value="LEUCINE-RICH REPEAT-CONTAINING PROTEIN 63"/>
    <property type="match status" value="1"/>
</dbReference>
<reference evidence="4 5" key="1">
    <citation type="journal article" date="2019" name="PLoS Pathog.">
        <title>Genome sequence of the bovine parasite Schistosoma bovis Tanzania.</title>
        <authorList>
            <person name="Oey H."/>
            <person name="Zakrzewski M."/>
            <person name="Gobert G."/>
            <person name="Gravermann K."/>
            <person name="Stoye J."/>
            <person name="Jones M."/>
            <person name="Mcmanus D."/>
            <person name="Krause L."/>
        </authorList>
    </citation>
    <scope>NUCLEOTIDE SEQUENCE [LARGE SCALE GENOMIC DNA]</scope>
    <source>
        <strain evidence="4 5">TAN1997</strain>
    </source>
</reference>
<keyword evidence="1" id="KW-0433">Leucine-rich repeat</keyword>
<dbReference type="Pfam" id="PF23598">
    <property type="entry name" value="LRR_14"/>
    <property type="match status" value="2"/>
</dbReference>
<evidence type="ECO:0000259" key="3">
    <source>
        <dbReference type="Pfam" id="PF23598"/>
    </source>
</evidence>
<evidence type="ECO:0000256" key="1">
    <source>
        <dbReference type="ARBA" id="ARBA00022614"/>
    </source>
</evidence>
<dbReference type="InterPro" id="IPR055414">
    <property type="entry name" value="LRR_R13L4/SHOC2-like"/>
</dbReference>
<dbReference type="InterPro" id="IPR001611">
    <property type="entry name" value="Leu-rich_rpt"/>
</dbReference>
<dbReference type="InterPro" id="IPR003591">
    <property type="entry name" value="Leu-rich_rpt_typical-subtyp"/>
</dbReference>
<protein>
    <submittedName>
        <fullName evidence="4">Leucine-rich repeat protein SHOC2</fullName>
    </submittedName>
</protein>
<keyword evidence="2" id="KW-0677">Repeat</keyword>
<gene>
    <name evidence="4" type="ORF">DC041_0011830</name>
</gene>
<keyword evidence="5" id="KW-1185">Reference proteome</keyword>
<dbReference type="AlphaFoldDB" id="A0A430QRN6"/>
<dbReference type="SUPFAM" id="SSF52047">
    <property type="entry name" value="RNI-like"/>
    <property type="match status" value="1"/>
</dbReference>